<evidence type="ECO:0000313" key="2">
    <source>
        <dbReference type="Proteomes" id="UP000595437"/>
    </source>
</evidence>
<gene>
    <name evidence="1" type="ORF">FKW44_009473</name>
</gene>
<accession>A0A7T8HF73</accession>
<organism evidence="1 2">
    <name type="scientific">Caligus rogercresseyi</name>
    <name type="common">Sea louse</name>
    <dbReference type="NCBI Taxonomy" id="217165"/>
    <lineage>
        <taxon>Eukaryota</taxon>
        <taxon>Metazoa</taxon>
        <taxon>Ecdysozoa</taxon>
        <taxon>Arthropoda</taxon>
        <taxon>Crustacea</taxon>
        <taxon>Multicrustacea</taxon>
        <taxon>Hexanauplia</taxon>
        <taxon>Copepoda</taxon>
        <taxon>Siphonostomatoida</taxon>
        <taxon>Caligidae</taxon>
        <taxon>Caligus</taxon>
    </lineage>
</organism>
<evidence type="ECO:0000313" key="1">
    <source>
        <dbReference type="EMBL" id="QQP48978.1"/>
    </source>
</evidence>
<dbReference type="AlphaFoldDB" id="A0A7T8HF73"/>
<reference evidence="2" key="1">
    <citation type="submission" date="2021-01" db="EMBL/GenBank/DDBJ databases">
        <title>Caligus Genome Assembly.</title>
        <authorList>
            <person name="Gallardo-Escarate C."/>
        </authorList>
    </citation>
    <scope>NUCLEOTIDE SEQUENCE [LARGE SCALE GENOMIC DNA]</scope>
</reference>
<sequence length="61" mass="6909">SAVALQLLRRFPLPHLIYILLGLSPTANEPYGFTVRTVSYWEFKTSITRPPLVVHTIISTI</sequence>
<name>A0A7T8HF73_CALRO</name>
<proteinExistence type="predicted"/>
<dbReference type="Proteomes" id="UP000595437">
    <property type="component" value="Chromosome 6"/>
</dbReference>
<feature type="non-terminal residue" evidence="1">
    <location>
        <position position="1"/>
    </location>
</feature>
<protein>
    <submittedName>
        <fullName evidence="1">Uncharacterized protein</fullName>
    </submittedName>
</protein>
<keyword evidence="2" id="KW-1185">Reference proteome</keyword>
<dbReference type="EMBL" id="CP045895">
    <property type="protein sequence ID" value="QQP48978.1"/>
    <property type="molecule type" value="Genomic_DNA"/>
</dbReference>